<dbReference type="EMBL" id="BSXV01007660">
    <property type="protein sequence ID" value="GMF05417.1"/>
    <property type="molecule type" value="Genomic_DNA"/>
</dbReference>
<dbReference type="Proteomes" id="UP001165101">
    <property type="component" value="Unassembled WGS sequence"/>
</dbReference>
<accession>A0ACB5U9B9</accession>
<name>A0ACB5U9B9_CANBO</name>
<protein>
    <submittedName>
        <fullName evidence="1">Unnamed protein product</fullName>
    </submittedName>
</protein>
<gene>
    <name evidence="1" type="ORF">Cboi01_000660100</name>
</gene>
<sequence>MDDDSWLYRDDDDDETNQSAESGTSTTVLLSSKFIKYDSLINYGPLSHFTLGVVSTSPKILGLPNPNYNEKCIIGTSGVGKSSGISVFHQTIQPKVKSTLRFSNVDKIWTLENLSQESHYLITTDYTNSKTQVFIISKNYRDYTTRDFDNKFTTVTIAIMPNFAKTENKIIQLKFMINM</sequence>
<keyword evidence="2" id="KW-1185">Reference proteome</keyword>
<organism evidence="1 2">
    <name type="scientific">Candida boidinii</name>
    <name type="common">Yeast</name>
    <dbReference type="NCBI Taxonomy" id="5477"/>
    <lineage>
        <taxon>Eukaryota</taxon>
        <taxon>Fungi</taxon>
        <taxon>Dikarya</taxon>
        <taxon>Ascomycota</taxon>
        <taxon>Saccharomycotina</taxon>
        <taxon>Pichiomycetes</taxon>
        <taxon>Pichiales</taxon>
        <taxon>Pichiaceae</taxon>
        <taxon>Ogataea</taxon>
        <taxon>Ogataea/Candida clade</taxon>
    </lineage>
</organism>
<evidence type="ECO:0000313" key="1">
    <source>
        <dbReference type="EMBL" id="GMF05417.1"/>
    </source>
</evidence>
<proteinExistence type="predicted"/>
<reference evidence="1" key="1">
    <citation type="submission" date="2023-04" db="EMBL/GenBank/DDBJ databases">
        <title>Candida boidinii NBRC 1967.</title>
        <authorList>
            <person name="Ichikawa N."/>
            <person name="Sato H."/>
            <person name="Tonouchi N."/>
        </authorList>
    </citation>
    <scope>NUCLEOTIDE SEQUENCE</scope>
    <source>
        <strain evidence="1">NBRC 1967</strain>
    </source>
</reference>
<comment type="caution">
    <text evidence="1">The sequence shown here is derived from an EMBL/GenBank/DDBJ whole genome shotgun (WGS) entry which is preliminary data.</text>
</comment>
<evidence type="ECO:0000313" key="2">
    <source>
        <dbReference type="Proteomes" id="UP001165101"/>
    </source>
</evidence>